<dbReference type="InterPro" id="IPR036097">
    <property type="entry name" value="HisK_dim/P_sf"/>
</dbReference>
<dbReference type="PANTHER" id="PTHR43065:SF22">
    <property type="entry name" value="HISTIDINE KINASE"/>
    <property type="match status" value="1"/>
</dbReference>
<dbReference type="AlphaFoldDB" id="A0A2T0WWK1"/>
<dbReference type="PROSITE" id="PS50885">
    <property type="entry name" value="HAMP"/>
    <property type="match status" value="1"/>
</dbReference>
<protein>
    <recommendedName>
        <fullName evidence="3">histidine kinase</fullName>
        <ecNumber evidence="3">2.7.13.3</ecNumber>
    </recommendedName>
</protein>
<dbReference type="SUPFAM" id="SSF103190">
    <property type="entry name" value="Sensory domain-like"/>
    <property type="match status" value="1"/>
</dbReference>
<evidence type="ECO:0000256" key="6">
    <source>
        <dbReference type="ARBA" id="ARBA00022679"/>
    </source>
</evidence>
<dbReference type="GO" id="GO:0005886">
    <property type="term" value="C:plasma membrane"/>
    <property type="evidence" value="ECO:0007669"/>
    <property type="project" value="UniProtKB-SubCell"/>
</dbReference>
<dbReference type="SUPFAM" id="SSF55874">
    <property type="entry name" value="ATPase domain of HSP90 chaperone/DNA topoisomerase II/histidine kinase"/>
    <property type="match status" value="1"/>
</dbReference>
<keyword evidence="11" id="KW-0175">Coiled coil</keyword>
<evidence type="ECO:0000256" key="1">
    <source>
        <dbReference type="ARBA" id="ARBA00000085"/>
    </source>
</evidence>
<dbReference type="RefSeq" id="WP_106263603.1">
    <property type="nucleotide sequence ID" value="NZ_PVTQ01000004.1"/>
</dbReference>
<dbReference type="InterPro" id="IPR003660">
    <property type="entry name" value="HAMP_dom"/>
</dbReference>
<keyword evidence="10 12" id="KW-0472">Membrane</keyword>
<dbReference type="InterPro" id="IPR004358">
    <property type="entry name" value="Sig_transdc_His_kin-like_C"/>
</dbReference>
<gene>
    <name evidence="15" type="ORF">CLV74_10484</name>
</gene>
<dbReference type="SMART" id="SM00388">
    <property type="entry name" value="HisKA"/>
    <property type="match status" value="1"/>
</dbReference>
<keyword evidence="6" id="KW-0808">Transferase</keyword>
<evidence type="ECO:0000313" key="15">
    <source>
        <dbReference type="EMBL" id="PRY91072.1"/>
    </source>
</evidence>
<dbReference type="Pfam" id="PF00512">
    <property type="entry name" value="HisKA"/>
    <property type="match status" value="1"/>
</dbReference>
<evidence type="ECO:0000256" key="4">
    <source>
        <dbReference type="ARBA" id="ARBA00022475"/>
    </source>
</evidence>
<comment type="catalytic activity">
    <reaction evidence="1">
        <text>ATP + protein L-histidine = ADP + protein N-phospho-L-histidine.</text>
        <dbReference type="EC" id="2.7.13.3"/>
    </reaction>
</comment>
<dbReference type="OrthoDB" id="7568856at2"/>
<dbReference type="Gene3D" id="3.30.565.10">
    <property type="entry name" value="Histidine kinase-like ATPase, C-terminal domain"/>
    <property type="match status" value="1"/>
</dbReference>
<dbReference type="EC" id="2.7.13.3" evidence="3"/>
<comment type="subcellular location">
    <subcellularLocation>
        <location evidence="2">Cell membrane</location>
        <topology evidence="2">Multi-pass membrane protein</topology>
    </subcellularLocation>
</comment>
<dbReference type="Pfam" id="PF02518">
    <property type="entry name" value="HATPase_c"/>
    <property type="match status" value="1"/>
</dbReference>
<keyword evidence="7 12" id="KW-0812">Transmembrane</keyword>
<feature type="transmembrane region" description="Helical" evidence="12">
    <location>
        <begin position="326"/>
        <end position="347"/>
    </location>
</feature>
<evidence type="ECO:0000259" key="14">
    <source>
        <dbReference type="PROSITE" id="PS50885"/>
    </source>
</evidence>
<feature type="domain" description="HAMP" evidence="14">
    <location>
        <begin position="348"/>
        <end position="401"/>
    </location>
</feature>
<dbReference type="InterPro" id="IPR029151">
    <property type="entry name" value="Sensor-like_sf"/>
</dbReference>
<dbReference type="Gene3D" id="1.10.287.130">
    <property type="match status" value="1"/>
</dbReference>
<evidence type="ECO:0000256" key="8">
    <source>
        <dbReference type="ARBA" id="ARBA00022777"/>
    </source>
</evidence>
<dbReference type="Gene3D" id="6.10.340.10">
    <property type="match status" value="1"/>
</dbReference>
<sequence length="668" mass="73356">MSEAPRTPVNPRNTVRLRLLIIALLPILILLPLFLATTVTNWKEQLNQVLTAKVSNELTVARQHLNGLTERRSAAISALARSAEFRKLMNDTAVLSNYLEGQRIRLGFDFLYYVTPYGNVVQGGSYMALPDQRNWPVVNAALNGQMRAAIDVMNQRDMLALSPAMASRAAVELIPTQGAAPSTRTEETRGMVVHAAAPAPGGAVVGGLLLNRNLGFIDEINDLVYPEGSLTGGGLGTATLFLDDVRVSTNVRLFEGVRAIGTRVSEEVRDKVLDGGSVWTARAFVVNDWYISAYEPITDSFGRRIGMLYVGFLEEPFRKAEQRTHMIIWASFLVVILVSVPVLLRFARGIFKPLERMNRTIARVESGNLGARSGIGGRDDEISRLAAHLDSLLDQIQERDQRLRTLNEELEKRVDARTQDLQEANRQLEITSRQLILSEKLAAVGELTAGVAHEINNPLAVIQGNLDVISDELGPNAKPFATEFSLIQEQIQAISLLVTKLLKFTRPEEFDAPEHGLVPDAVVRATLPLVQHVMARAGVEVVLDLQAGGEVAMNETELQQVVVNLMVNAAQAMPDGGHLYLRSYMDEGWARPLVVLEVRDTGKGMSGDVQKQIFEPFFTTKKSEGTGLGLSITRDLVRRVGGSIHVESVEGQGTIFTLRLPVMDEVAP</sequence>
<comment type="caution">
    <text evidence="15">The sequence shown here is derived from an EMBL/GenBank/DDBJ whole genome shotgun (WGS) entry which is preliminary data.</text>
</comment>
<dbReference type="SMART" id="SM00387">
    <property type="entry name" value="HATPase_c"/>
    <property type="match status" value="1"/>
</dbReference>
<dbReference type="SMART" id="SM00304">
    <property type="entry name" value="HAMP"/>
    <property type="match status" value="1"/>
</dbReference>
<dbReference type="InterPro" id="IPR036890">
    <property type="entry name" value="HATPase_C_sf"/>
</dbReference>
<dbReference type="PROSITE" id="PS50109">
    <property type="entry name" value="HIS_KIN"/>
    <property type="match status" value="1"/>
</dbReference>
<dbReference type="Pfam" id="PF17202">
    <property type="entry name" value="sCache_3_3"/>
    <property type="match status" value="1"/>
</dbReference>
<keyword evidence="4" id="KW-1003">Cell membrane</keyword>
<evidence type="ECO:0000256" key="11">
    <source>
        <dbReference type="SAM" id="Coils"/>
    </source>
</evidence>
<keyword evidence="9 12" id="KW-1133">Transmembrane helix</keyword>
<evidence type="ECO:0000259" key="13">
    <source>
        <dbReference type="PROSITE" id="PS50109"/>
    </source>
</evidence>
<organism evidence="15 16">
    <name type="scientific">Donghicola tyrosinivorans</name>
    <dbReference type="NCBI Taxonomy" id="1652492"/>
    <lineage>
        <taxon>Bacteria</taxon>
        <taxon>Pseudomonadati</taxon>
        <taxon>Pseudomonadota</taxon>
        <taxon>Alphaproteobacteria</taxon>
        <taxon>Rhodobacterales</taxon>
        <taxon>Roseobacteraceae</taxon>
        <taxon>Donghicola</taxon>
    </lineage>
</organism>
<evidence type="ECO:0000256" key="10">
    <source>
        <dbReference type="ARBA" id="ARBA00023136"/>
    </source>
</evidence>
<dbReference type="SUPFAM" id="SSF158472">
    <property type="entry name" value="HAMP domain-like"/>
    <property type="match status" value="1"/>
</dbReference>
<keyword evidence="8" id="KW-0418">Kinase</keyword>
<feature type="coiled-coil region" evidence="11">
    <location>
        <begin position="389"/>
        <end position="434"/>
    </location>
</feature>
<keyword evidence="5" id="KW-0597">Phosphoprotein</keyword>
<dbReference type="SUPFAM" id="SSF47384">
    <property type="entry name" value="Homodimeric domain of signal transducing histidine kinase"/>
    <property type="match status" value="1"/>
</dbReference>
<feature type="domain" description="Histidine kinase" evidence="13">
    <location>
        <begin position="450"/>
        <end position="664"/>
    </location>
</feature>
<dbReference type="GO" id="GO:0000155">
    <property type="term" value="F:phosphorelay sensor kinase activity"/>
    <property type="evidence" value="ECO:0007669"/>
    <property type="project" value="InterPro"/>
</dbReference>
<evidence type="ECO:0000256" key="12">
    <source>
        <dbReference type="SAM" id="Phobius"/>
    </source>
</evidence>
<dbReference type="InterPro" id="IPR033463">
    <property type="entry name" value="sCache_3"/>
</dbReference>
<dbReference type="PRINTS" id="PR00344">
    <property type="entry name" value="BCTRLSENSOR"/>
</dbReference>
<keyword evidence="16" id="KW-1185">Reference proteome</keyword>
<evidence type="ECO:0000256" key="5">
    <source>
        <dbReference type="ARBA" id="ARBA00022553"/>
    </source>
</evidence>
<name>A0A2T0WWK1_9RHOB</name>
<dbReference type="Pfam" id="PF00672">
    <property type="entry name" value="HAMP"/>
    <property type="match status" value="1"/>
</dbReference>
<reference evidence="15 16" key="1">
    <citation type="submission" date="2018-03" db="EMBL/GenBank/DDBJ databases">
        <title>Genomic Encyclopedia of Archaeal and Bacterial Type Strains, Phase II (KMG-II): from individual species to whole genera.</title>
        <authorList>
            <person name="Goeker M."/>
        </authorList>
    </citation>
    <scope>NUCLEOTIDE SEQUENCE [LARGE SCALE GENOMIC DNA]</scope>
    <source>
        <strain evidence="15 16">DSM 100212</strain>
    </source>
</reference>
<evidence type="ECO:0000256" key="7">
    <source>
        <dbReference type="ARBA" id="ARBA00022692"/>
    </source>
</evidence>
<evidence type="ECO:0000256" key="2">
    <source>
        <dbReference type="ARBA" id="ARBA00004651"/>
    </source>
</evidence>
<proteinExistence type="predicted"/>
<dbReference type="InterPro" id="IPR005467">
    <property type="entry name" value="His_kinase_dom"/>
</dbReference>
<accession>A0A2T0WWK1</accession>
<dbReference type="InterPro" id="IPR003594">
    <property type="entry name" value="HATPase_dom"/>
</dbReference>
<evidence type="ECO:0000313" key="16">
    <source>
        <dbReference type="Proteomes" id="UP000238392"/>
    </source>
</evidence>
<dbReference type="CDD" id="cd06225">
    <property type="entry name" value="HAMP"/>
    <property type="match status" value="1"/>
</dbReference>
<dbReference type="CDD" id="cd00082">
    <property type="entry name" value="HisKA"/>
    <property type="match status" value="1"/>
</dbReference>
<dbReference type="PANTHER" id="PTHR43065">
    <property type="entry name" value="SENSOR HISTIDINE KINASE"/>
    <property type="match status" value="1"/>
</dbReference>
<evidence type="ECO:0000256" key="3">
    <source>
        <dbReference type="ARBA" id="ARBA00012438"/>
    </source>
</evidence>
<dbReference type="EMBL" id="PVTQ01000004">
    <property type="protein sequence ID" value="PRY91072.1"/>
    <property type="molecule type" value="Genomic_DNA"/>
</dbReference>
<dbReference type="InterPro" id="IPR003661">
    <property type="entry name" value="HisK_dim/P_dom"/>
</dbReference>
<dbReference type="Proteomes" id="UP000238392">
    <property type="component" value="Unassembled WGS sequence"/>
</dbReference>
<evidence type="ECO:0000256" key="9">
    <source>
        <dbReference type="ARBA" id="ARBA00022989"/>
    </source>
</evidence>